<evidence type="ECO:0000256" key="6">
    <source>
        <dbReference type="ARBA" id="ARBA00023136"/>
    </source>
</evidence>
<dbReference type="OrthoDB" id="1929172at2759"/>
<keyword evidence="6 9" id="KW-0472">Membrane</keyword>
<keyword evidence="4 10" id="KW-0732">Signal</keyword>
<evidence type="ECO:0000256" key="5">
    <source>
        <dbReference type="ARBA" id="ARBA00022989"/>
    </source>
</evidence>
<dbReference type="Pfam" id="PF01105">
    <property type="entry name" value="EMP24_GP25L"/>
    <property type="match status" value="1"/>
</dbReference>
<organism evidence="12 13">
    <name type="scientific">Anaeramoeba ignava</name>
    <name type="common">Anaerobic marine amoeba</name>
    <dbReference type="NCBI Taxonomy" id="1746090"/>
    <lineage>
        <taxon>Eukaryota</taxon>
        <taxon>Metamonada</taxon>
        <taxon>Anaeramoebidae</taxon>
        <taxon>Anaeramoeba</taxon>
    </lineage>
</organism>
<comment type="subcellular location">
    <subcellularLocation>
        <location evidence="7">Endomembrane system</location>
        <topology evidence="7">Single-pass membrane protein</topology>
    </subcellularLocation>
    <subcellularLocation>
        <location evidence="1 8">Membrane</location>
        <topology evidence="1 8">Single-pass type I membrane protein</topology>
    </subcellularLocation>
</comment>
<sequence length="200" mass="23257">MIKLFLFFELIILISFTNCIIFTVPAGKKECFYDDAKKEEIITIQFQVIRGGDKDIDLSISSPNNDLVYTGLREVEGKYSFVAKMDGQYAFCFDNSMSSVTQKEINTNIQIGKLTKDSELAKKEDLTPLEKGILNLEERLISISEEQKYFKVRERVHRDTAESSNARVLWWSFFKTLLIVGMSVGQIYFLRRFFEVKRRV</sequence>
<dbReference type="SMART" id="SM01190">
    <property type="entry name" value="EMP24_GP25L"/>
    <property type="match status" value="1"/>
</dbReference>
<evidence type="ECO:0000313" key="13">
    <source>
        <dbReference type="Proteomes" id="UP001149090"/>
    </source>
</evidence>
<accession>A0A9Q0R993</accession>
<dbReference type="OMA" id="MQVRDRN"/>
<evidence type="ECO:0000256" key="8">
    <source>
        <dbReference type="RuleBase" id="RU003827"/>
    </source>
</evidence>
<dbReference type="PANTHER" id="PTHR22811">
    <property type="entry name" value="TRANSMEMBRANE EMP24 DOMAIN-CONTAINING PROTEIN"/>
    <property type="match status" value="1"/>
</dbReference>
<feature type="domain" description="GOLD" evidence="11">
    <location>
        <begin position="29"/>
        <end position="111"/>
    </location>
</feature>
<evidence type="ECO:0000256" key="7">
    <source>
        <dbReference type="ARBA" id="ARBA00037847"/>
    </source>
</evidence>
<evidence type="ECO:0000256" key="3">
    <source>
        <dbReference type="ARBA" id="ARBA00022692"/>
    </source>
</evidence>
<dbReference type="Proteomes" id="UP001149090">
    <property type="component" value="Unassembled WGS sequence"/>
</dbReference>
<gene>
    <name evidence="12" type="ORF">M0811_10657</name>
</gene>
<dbReference type="GO" id="GO:0012505">
    <property type="term" value="C:endomembrane system"/>
    <property type="evidence" value="ECO:0007669"/>
    <property type="project" value="UniProtKB-SubCell"/>
</dbReference>
<dbReference type="InterPro" id="IPR015720">
    <property type="entry name" value="Emp24-like"/>
</dbReference>
<feature type="chain" id="PRO_5040219175" evidence="10">
    <location>
        <begin position="20"/>
        <end position="200"/>
    </location>
</feature>
<dbReference type="InterPro" id="IPR036598">
    <property type="entry name" value="GOLD_dom_sf"/>
</dbReference>
<keyword evidence="3 8" id="KW-0812">Transmembrane</keyword>
<evidence type="ECO:0000259" key="11">
    <source>
        <dbReference type="PROSITE" id="PS50866"/>
    </source>
</evidence>
<dbReference type="GO" id="GO:0016020">
    <property type="term" value="C:membrane"/>
    <property type="evidence" value="ECO:0007669"/>
    <property type="project" value="UniProtKB-SubCell"/>
</dbReference>
<dbReference type="InterPro" id="IPR009038">
    <property type="entry name" value="GOLD_dom"/>
</dbReference>
<evidence type="ECO:0000256" key="4">
    <source>
        <dbReference type="ARBA" id="ARBA00022729"/>
    </source>
</evidence>
<reference evidence="12" key="1">
    <citation type="submission" date="2022-10" db="EMBL/GenBank/DDBJ databases">
        <title>Novel sulphate-reducing endosymbionts in the free-living metamonad Anaeramoeba.</title>
        <authorList>
            <person name="Jerlstrom-Hultqvist J."/>
            <person name="Cepicka I."/>
            <person name="Gallot-Lavallee L."/>
            <person name="Salas-Leiva D."/>
            <person name="Curtis B.A."/>
            <person name="Zahonova K."/>
            <person name="Pipaliya S."/>
            <person name="Dacks J."/>
            <person name="Roger A.J."/>
        </authorList>
    </citation>
    <scope>NUCLEOTIDE SEQUENCE</scope>
    <source>
        <strain evidence="12">BMAN</strain>
    </source>
</reference>
<evidence type="ECO:0000256" key="2">
    <source>
        <dbReference type="ARBA" id="ARBA00007104"/>
    </source>
</evidence>
<comment type="caution">
    <text evidence="12">The sequence shown here is derived from an EMBL/GenBank/DDBJ whole genome shotgun (WGS) entry which is preliminary data.</text>
</comment>
<dbReference type="PROSITE" id="PS50866">
    <property type="entry name" value="GOLD"/>
    <property type="match status" value="1"/>
</dbReference>
<feature type="signal peptide" evidence="10">
    <location>
        <begin position="1"/>
        <end position="19"/>
    </location>
</feature>
<name>A0A9Q0R993_ANAIG</name>
<evidence type="ECO:0000256" key="9">
    <source>
        <dbReference type="SAM" id="Phobius"/>
    </source>
</evidence>
<protein>
    <submittedName>
        <fullName evidence="12">Transmembrane emp24 domain-containing protein a</fullName>
    </submittedName>
</protein>
<keyword evidence="5 9" id="KW-1133">Transmembrane helix</keyword>
<feature type="transmembrane region" description="Helical" evidence="9">
    <location>
        <begin position="168"/>
        <end position="190"/>
    </location>
</feature>
<evidence type="ECO:0000256" key="10">
    <source>
        <dbReference type="SAM" id="SignalP"/>
    </source>
</evidence>
<proteinExistence type="inferred from homology"/>
<keyword evidence="13" id="KW-1185">Reference proteome</keyword>
<dbReference type="AlphaFoldDB" id="A0A9Q0R993"/>
<evidence type="ECO:0000313" key="12">
    <source>
        <dbReference type="EMBL" id="KAJ5071173.1"/>
    </source>
</evidence>
<evidence type="ECO:0000256" key="1">
    <source>
        <dbReference type="ARBA" id="ARBA00004479"/>
    </source>
</evidence>
<dbReference type="SUPFAM" id="SSF101576">
    <property type="entry name" value="Supernatant protein factor (SPF), C-terminal domain"/>
    <property type="match status" value="1"/>
</dbReference>
<dbReference type="EMBL" id="JAPDFW010000091">
    <property type="protein sequence ID" value="KAJ5071173.1"/>
    <property type="molecule type" value="Genomic_DNA"/>
</dbReference>
<comment type="similarity">
    <text evidence="2 8">Belongs to the EMP24/GP25L family.</text>
</comment>